<feature type="compositionally biased region" description="Polar residues" evidence="1">
    <location>
        <begin position="33"/>
        <end position="53"/>
    </location>
</feature>
<evidence type="ECO:0000313" key="3">
    <source>
        <dbReference type="WBParaSite" id="TMUE_3000012636.1"/>
    </source>
</evidence>
<name>A0A5S6QZ31_TRIMR</name>
<reference evidence="3" key="1">
    <citation type="submission" date="2019-12" db="UniProtKB">
        <authorList>
            <consortium name="WormBaseParasite"/>
        </authorList>
    </citation>
    <scope>IDENTIFICATION</scope>
</reference>
<organism evidence="2 3">
    <name type="scientific">Trichuris muris</name>
    <name type="common">Mouse whipworm</name>
    <dbReference type="NCBI Taxonomy" id="70415"/>
    <lineage>
        <taxon>Eukaryota</taxon>
        <taxon>Metazoa</taxon>
        <taxon>Ecdysozoa</taxon>
        <taxon>Nematoda</taxon>
        <taxon>Enoplea</taxon>
        <taxon>Dorylaimia</taxon>
        <taxon>Trichinellida</taxon>
        <taxon>Trichuridae</taxon>
        <taxon>Trichuris</taxon>
    </lineage>
</organism>
<sequence>MGDHERCQRVSIVVWKTHNAPVDVPLFAGKVNKSSSGSMAQRSDPTAQLALQRSTKEDRCRRPRDHCRRLPSKPIIAPFSPLEAHLRMRSTPGLRLAAGALAQAAVTLKGLLAFAPRA</sequence>
<dbReference type="AlphaFoldDB" id="A0A5S6QZ31"/>
<evidence type="ECO:0000256" key="1">
    <source>
        <dbReference type="SAM" id="MobiDB-lite"/>
    </source>
</evidence>
<accession>A0A5S6QZ31</accession>
<keyword evidence="2" id="KW-1185">Reference proteome</keyword>
<proteinExistence type="predicted"/>
<feature type="region of interest" description="Disordered" evidence="1">
    <location>
        <begin position="33"/>
        <end position="67"/>
    </location>
</feature>
<evidence type="ECO:0000313" key="2">
    <source>
        <dbReference type="Proteomes" id="UP000046395"/>
    </source>
</evidence>
<dbReference type="WBParaSite" id="TMUE_3000012636.1">
    <property type="protein sequence ID" value="TMUE_3000012636.1"/>
    <property type="gene ID" value="WBGene00301631"/>
</dbReference>
<dbReference type="Proteomes" id="UP000046395">
    <property type="component" value="Unassembled WGS sequence"/>
</dbReference>
<protein>
    <submittedName>
        <fullName evidence="3">Uncharacterized protein</fullName>
    </submittedName>
</protein>